<evidence type="ECO:0000313" key="3">
    <source>
        <dbReference type="Proteomes" id="UP000371423"/>
    </source>
</evidence>
<reference evidence="3 4" key="1">
    <citation type="journal article" date="2019" name="Syst. Appl. Microbiol.">
        <title>Polyphasic characterization of two novel Lactobacillus spp. isolated from blown salami packages: Description of Lactobacillus halodurans sp. nov. and Lactobacillus salsicarnum sp. nov.</title>
        <authorList>
            <person name="Schuster J.A."/>
            <person name="Klingl A."/>
            <person name="Vogel R.F."/>
            <person name="Ehrmann M.A."/>
        </authorList>
    </citation>
    <scope>NUCLEOTIDE SEQUENCE [LARGE SCALE GENOMIC DNA]</scope>
    <source>
        <strain evidence="2 3">TMW 1.1920</strain>
        <strain evidence="1 4">TMW 1.2172</strain>
    </source>
</reference>
<sequence>MTKTILIALDINKIPYVTNPEVILTLGTQKIWYTTSTKAITVPKRIKLADSLLNSFIKKFFKKSTKRDIFTFNYFTKHAKKYLKKNNYDQVIFENNQLKNKILPNLTNEHQYVAKNSLA</sequence>
<dbReference type="AlphaFoldDB" id="A0A5P0ZWS5"/>
<comment type="caution">
    <text evidence="2">The sequence shown here is derived from an EMBL/GenBank/DDBJ whole genome shotgun (WGS) entry which is preliminary data.</text>
</comment>
<dbReference type="OrthoDB" id="2321087at2"/>
<name>A0A5P0ZWS5_9LACO</name>
<evidence type="ECO:0000313" key="2">
    <source>
        <dbReference type="EMBL" id="MQS97355.1"/>
    </source>
</evidence>
<keyword evidence="3" id="KW-1185">Reference proteome</keyword>
<evidence type="ECO:0000313" key="4">
    <source>
        <dbReference type="Proteomes" id="UP000414364"/>
    </source>
</evidence>
<dbReference type="EMBL" id="VDFO01000016">
    <property type="protein sequence ID" value="MQS97355.1"/>
    <property type="molecule type" value="Genomic_DNA"/>
</dbReference>
<gene>
    <name evidence="2" type="ORF">FHL05_05560</name>
    <name evidence="1" type="ORF">FHL06_03240</name>
</gene>
<dbReference type="Proteomes" id="UP000414364">
    <property type="component" value="Unassembled WGS sequence"/>
</dbReference>
<protein>
    <submittedName>
        <fullName evidence="2">Uncharacterized protein</fullName>
    </submittedName>
</protein>
<proteinExistence type="predicted"/>
<dbReference type="EMBL" id="VDFP01000004">
    <property type="protein sequence ID" value="MQS75409.1"/>
    <property type="molecule type" value="Genomic_DNA"/>
</dbReference>
<organism evidence="2 3">
    <name type="scientific">Companilactobacillus halodurans</name>
    <dbReference type="NCBI Taxonomy" id="2584183"/>
    <lineage>
        <taxon>Bacteria</taxon>
        <taxon>Bacillati</taxon>
        <taxon>Bacillota</taxon>
        <taxon>Bacilli</taxon>
        <taxon>Lactobacillales</taxon>
        <taxon>Lactobacillaceae</taxon>
        <taxon>Companilactobacillus</taxon>
    </lineage>
</organism>
<accession>A0A5P0ZWS5</accession>
<dbReference type="RefSeq" id="WP_153384816.1">
    <property type="nucleotide sequence ID" value="NZ_VDFO01000016.1"/>
</dbReference>
<evidence type="ECO:0000313" key="1">
    <source>
        <dbReference type="EMBL" id="MQS75409.1"/>
    </source>
</evidence>
<dbReference type="Proteomes" id="UP000371423">
    <property type="component" value="Unassembled WGS sequence"/>
</dbReference>